<dbReference type="Proteomes" id="UP000094828">
    <property type="component" value="Unassembled WGS sequence"/>
</dbReference>
<name>A0A1C3E4N1_9PLAN</name>
<dbReference type="EMBL" id="LYDR01000154">
    <property type="protein sequence ID" value="ODA28206.1"/>
    <property type="molecule type" value="Genomic_DNA"/>
</dbReference>
<sequence>MDPMRQLERCHLILEPQPLSGFENMRRDASLLSAAATSQWPEQAGILRLYAWKEPTLSIGYFQKLEAIVATPRWQSLPVVRRLSGGGAILHDREWTYSLTVPHWPQLVERPHELYARIHQPIVGVLNSIGIPAQFRGVTNHLPLEPDLCFLRSDENDLVIGHQKILGSAQRRRKGSLLQHGSLILSSSPVTPEIHGISDIYGTAINESLRLELATKIASNISQQVHIHNDWPAELSSLLNEAETSA</sequence>
<evidence type="ECO:0000313" key="2">
    <source>
        <dbReference type="EMBL" id="ODA28206.1"/>
    </source>
</evidence>
<proteinExistence type="predicted"/>
<dbReference type="PANTHER" id="PTHR43679">
    <property type="entry name" value="OCTANOYLTRANSFERASE LIPM-RELATED"/>
    <property type="match status" value="1"/>
</dbReference>
<dbReference type="PROSITE" id="PS51733">
    <property type="entry name" value="BPL_LPL_CATALYTIC"/>
    <property type="match status" value="1"/>
</dbReference>
<dbReference type="PANTHER" id="PTHR43679:SF2">
    <property type="entry name" value="OCTANOYL-[GCVH]:PROTEIN N-OCTANOYLTRANSFERASE"/>
    <property type="match status" value="1"/>
</dbReference>
<dbReference type="InterPro" id="IPR004143">
    <property type="entry name" value="BPL_LPL_catalytic"/>
</dbReference>
<dbReference type="SUPFAM" id="SSF55681">
    <property type="entry name" value="Class II aaRS and biotin synthetases"/>
    <property type="match status" value="1"/>
</dbReference>
<gene>
    <name evidence="2" type="ORF">A6X21_00920</name>
</gene>
<dbReference type="Gene3D" id="3.30.930.10">
    <property type="entry name" value="Bira Bifunctional Protein, Domain 2"/>
    <property type="match status" value="1"/>
</dbReference>
<dbReference type="STRING" id="1841610.A6X21_00920"/>
<evidence type="ECO:0000259" key="1">
    <source>
        <dbReference type="PROSITE" id="PS51733"/>
    </source>
</evidence>
<keyword evidence="3" id="KW-1185">Reference proteome</keyword>
<evidence type="ECO:0000313" key="3">
    <source>
        <dbReference type="Proteomes" id="UP000094828"/>
    </source>
</evidence>
<comment type="caution">
    <text evidence="2">The sequence shown here is derived from an EMBL/GenBank/DDBJ whole genome shotgun (WGS) entry which is preliminary data.</text>
</comment>
<reference evidence="2 3" key="1">
    <citation type="submission" date="2016-05" db="EMBL/GenBank/DDBJ databases">
        <title>Genomic and physiological characterization of Planctopirus sp. isolated from fresh water lake.</title>
        <authorList>
            <person name="Subhash Y."/>
            <person name="Ramana C."/>
        </authorList>
    </citation>
    <scope>NUCLEOTIDE SEQUENCE [LARGE SCALE GENOMIC DNA]</scope>
    <source>
        <strain evidence="2 3">JC280</strain>
    </source>
</reference>
<feature type="domain" description="BPL/LPL catalytic" evidence="1">
    <location>
        <begin position="41"/>
        <end position="229"/>
    </location>
</feature>
<dbReference type="Pfam" id="PF21948">
    <property type="entry name" value="LplA-B_cat"/>
    <property type="match status" value="1"/>
</dbReference>
<dbReference type="AlphaFoldDB" id="A0A1C3E4N1"/>
<protein>
    <recommendedName>
        <fullName evidence="1">BPL/LPL catalytic domain-containing protein</fullName>
    </recommendedName>
</protein>
<organism evidence="2 3">
    <name type="scientific">Planctopirus hydrillae</name>
    <dbReference type="NCBI Taxonomy" id="1841610"/>
    <lineage>
        <taxon>Bacteria</taxon>
        <taxon>Pseudomonadati</taxon>
        <taxon>Planctomycetota</taxon>
        <taxon>Planctomycetia</taxon>
        <taxon>Planctomycetales</taxon>
        <taxon>Planctomycetaceae</taxon>
        <taxon>Planctopirus</taxon>
    </lineage>
</organism>
<dbReference type="InterPro" id="IPR045864">
    <property type="entry name" value="aa-tRNA-synth_II/BPL/LPL"/>
</dbReference>
<dbReference type="InterPro" id="IPR050664">
    <property type="entry name" value="Octanoyltrans_LipM/LipL"/>
</dbReference>
<accession>A0A1C3E4N1</accession>